<protein>
    <submittedName>
        <fullName evidence="2">TMEM132D_N domain-containing protein</fullName>
    </submittedName>
</protein>
<keyword evidence="1" id="KW-1185">Reference proteome</keyword>
<dbReference type="Proteomes" id="UP000095283">
    <property type="component" value="Unplaced"/>
</dbReference>
<dbReference type="AlphaFoldDB" id="A0A1I7WW47"/>
<name>A0A1I7WW47_HETBA</name>
<accession>A0A1I7WW47</accession>
<evidence type="ECO:0000313" key="2">
    <source>
        <dbReference type="WBParaSite" id="Hba_09406"/>
    </source>
</evidence>
<proteinExistence type="predicted"/>
<organism evidence="1 2">
    <name type="scientific">Heterorhabditis bacteriophora</name>
    <name type="common">Entomopathogenic nematode worm</name>
    <dbReference type="NCBI Taxonomy" id="37862"/>
    <lineage>
        <taxon>Eukaryota</taxon>
        <taxon>Metazoa</taxon>
        <taxon>Ecdysozoa</taxon>
        <taxon>Nematoda</taxon>
        <taxon>Chromadorea</taxon>
        <taxon>Rhabditida</taxon>
        <taxon>Rhabditina</taxon>
        <taxon>Rhabditomorpha</taxon>
        <taxon>Strongyloidea</taxon>
        <taxon>Heterorhabditidae</taxon>
        <taxon>Heterorhabditis</taxon>
    </lineage>
</organism>
<evidence type="ECO:0000313" key="1">
    <source>
        <dbReference type="Proteomes" id="UP000095283"/>
    </source>
</evidence>
<sequence>MAPSGDSRKILEADVQVVGPVHYSDFVNSRLNLKSAQCYSYKEFYSPLQYDNTSCSAESDVVRLSQSDISYP</sequence>
<dbReference type="WBParaSite" id="Hba_09406">
    <property type="protein sequence ID" value="Hba_09406"/>
    <property type="gene ID" value="Hba_09406"/>
</dbReference>
<reference evidence="2" key="1">
    <citation type="submission" date="2016-11" db="UniProtKB">
        <authorList>
            <consortium name="WormBaseParasite"/>
        </authorList>
    </citation>
    <scope>IDENTIFICATION</scope>
</reference>